<proteinExistence type="predicted"/>
<dbReference type="Proteomes" id="UP001159428">
    <property type="component" value="Unassembled WGS sequence"/>
</dbReference>
<keyword evidence="1" id="KW-0732">Signal</keyword>
<keyword evidence="3" id="KW-1185">Reference proteome</keyword>
<accession>A0AAU9XZ97</accession>
<dbReference type="EMBL" id="CALNXJ010000085">
    <property type="protein sequence ID" value="CAH3162551.1"/>
    <property type="molecule type" value="Genomic_DNA"/>
</dbReference>
<evidence type="ECO:0000256" key="1">
    <source>
        <dbReference type="SAM" id="SignalP"/>
    </source>
</evidence>
<evidence type="ECO:0000313" key="2">
    <source>
        <dbReference type="EMBL" id="CAH3162551.1"/>
    </source>
</evidence>
<dbReference type="AlphaFoldDB" id="A0AAU9XZ97"/>
<reference evidence="2 3" key="1">
    <citation type="submission" date="2022-05" db="EMBL/GenBank/DDBJ databases">
        <authorList>
            <consortium name="Genoscope - CEA"/>
            <person name="William W."/>
        </authorList>
    </citation>
    <scope>NUCLEOTIDE SEQUENCE [LARGE SCALE GENOMIC DNA]</scope>
</reference>
<organism evidence="2 3">
    <name type="scientific">Pocillopora meandrina</name>
    <dbReference type="NCBI Taxonomy" id="46732"/>
    <lineage>
        <taxon>Eukaryota</taxon>
        <taxon>Metazoa</taxon>
        <taxon>Cnidaria</taxon>
        <taxon>Anthozoa</taxon>
        <taxon>Hexacorallia</taxon>
        <taxon>Scleractinia</taxon>
        <taxon>Astrocoeniina</taxon>
        <taxon>Pocilloporidae</taxon>
        <taxon>Pocillopora</taxon>
    </lineage>
</organism>
<comment type="caution">
    <text evidence="2">The sequence shown here is derived from an EMBL/GenBank/DDBJ whole genome shotgun (WGS) entry which is preliminary data.</text>
</comment>
<evidence type="ECO:0000313" key="3">
    <source>
        <dbReference type="Proteomes" id="UP001159428"/>
    </source>
</evidence>
<protein>
    <submittedName>
        <fullName evidence="2">Uncharacterized protein</fullName>
    </submittedName>
</protein>
<sequence>MRFPCLTTTVFLLILIIFLLCAEMPFVIASNAKLDDGNEAHYKLCYSTSEIDRLLSKNCVNLIKRAIRKSGENILQSPEEARRFLQKRITYVTNYGLFMEECCNESGCRAEEILEHCAASE</sequence>
<name>A0AAU9XZ97_9CNID</name>
<feature type="signal peptide" evidence="1">
    <location>
        <begin position="1"/>
        <end position="29"/>
    </location>
</feature>
<feature type="chain" id="PRO_5043684349" evidence="1">
    <location>
        <begin position="30"/>
        <end position="121"/>
    </location>
</feature>
<gene>
    <name evidence="2" type="ORF">PMEA_00034226</name>
</gene>